<evidence type="ECO:0000256" key="2">
    <source>
        <dbReference type="ARBA" id="ARBA00022525"/>
    </source>
</evidence>
<dbReference type="InterPro" id="IPR015919">
    <property type="entry name" value="Cadherin-like_sf"/>
</dbReference>
<organism evidence="4 5">
    <name type="scientific">Sinorhizobium americanum</name>
    <dbReference type="NCBI Taxonomy" id="194963"/>
    <lineage>
        <taxon>Bacteria</taxon>
        <taxon>Pseudomonadati</taxon>
        <taxon>Pseudomonadota</taxon>
        <taxon>Alphaproteobacteria</taxon>
        <taxon>Hyphomicrobiales</taxon>
        <taxon>Rhizobiaceae</taxon>
        <taxon>Sinorhizobium/Ensifer group</taxon>
        <taxon>Sinorhizobium</taxon>
    </lineage>
</organism>
<name>A0A1L3LZ51_9HYPH</name>
<dbReference type="InterPro" id="IPR011049">
    <property type="entry name" value="Serralysin-like_metalloprot_C"/>
</dbReference>
<dbReference type="InterPro" id="IPR050557">
    <property type="entry name" value="RTX_toxin/Mannuronan_C5-epim"/>
</dbReference>
<dbReference type="GO" id="GO:0007156">
    <property type="term" value="P:homophilic cell adhesion via plasma membrane adhesion molecules"/>
    <property type="evidence" value="ECO:0007669"/>
    <property type="project" value="InterPro"/>
</dbReference>
<dbReference type="InterPro" id="IPR002126">
    <property type="entry name" value="Cadherin-like_dom"/>
</dbReference>
<dbReference type="Gene3D" id="2.150.10.10">
    <property type="entry name" value="Serralysin-like metalloprotease, C-terminal"/>
    <property type="match status" value="2"/>
</dbReference>
<dbReference type="Proteomes" id="UP000182306">
    <property type="component" value="Plasmid C"/>
</dbReference>
<gene>
    <name evidence="4" type="ORF">SAMCFNEI73_pC1666</name>
</gene>
<proteinExistence type="predicted"/>
<comment type="subcellular location">
    <subcellularLocation>
        <location evidence="1">Secreted</location>
    </subcellularLocation>
</comment>
<dbReference type="GO" id="GO:0005576">
    <property type="term" value="C:extracellular region"/>
    <property type="evidence" value="ECO:0007669"/>
    <property type="project" value="UniProtKB-SubCell"/>
</dbReference>
<dbReference type="GO" id="GO:0005509">
    <property type="term" value="F:calcium ion binding"/>
    <property type="evidence" value="ECO:0007669"/>
    <property type="project" value="InterPro"/>
</dbReference>
<dbReference type="PANTHER" id="PTHR38340:SF1">
    <property type="entry name" value="S-LAYER PROTEIN"/>
    <property type="match status" value="1"/>
</dbReference>
<dbReference type="AlphaFoldDB" id="A0A1L3LZ51"/>
<accession>A0A1L3LZ51</accession>
<dbReference type="EMBL" id="CP013110">
    <property type="protein sequence ID" value="APG95370.1"/>
    <property type="molecule type" value="Genomic_DNA"/>
</dbReference>
<reference evidence="4 5" key="1">
    <citation type="submission" date="2015-10" db="EMBL/GenBank/DDBJ databases">
        <title>Genomic differences between typical nodule nitrogen-fixing rhizobial strains and those coming from bean seeds.</title>
        <authorList>
            <person name="Peralta H."/>
            <person name="Aguilar-Vera A."/>
            <person name="Diaz R."/>
            <person name="Mora Y."/>
            <person name="Martinez-Batallar G."/>
            <person name="Salazar E."/>
            <person name="Vargas-Lagunas C."/>
            <person name="Encarnacion S."/>
            <person name="Girard L."/>
            <person name="Mora J."/>
        </authorList>
    </citation>
    <scope>NUCLEOTIDE SEQUENCE [LARGE SCALE GENOMIC DNA]</scope>
    <source>
        <strain evidence="4 5">CFNEI 73</strain>
        <plasmid evidence="4 5">C</plasmid>
    </source>
</reference>
<dbReference type="Pfam" id="PF00028">
    <property type="entry name" value="Cadherin"/>
    <property type="match status" value="1"/>
</dbReference>
<dbReference type="PANTHER" id="PTHR38340">
    <property type="entry name" value="S-LAYER PROTEIN"/>
    <property type="match status" value="1"/>
</dbReference>
<geneLocation type="plasmid" evidence="4 5">
    <name>C</name>
</geneLocation>
<dbReference type="SUPFAM" id="SSF49313">
    <property type="entry name" value="Cadherin-like"/>
    <property type="match status" value="1"/>
</dbReference>
<dbReference type="PROSITE" id="PS50268">
    <property type="entry name" value="CADHERIN_2"/>
    <property type="match status" value="2"/>
</dbReference>
<dbReference type="PRINTS" id="PR00313">
    <property type="entry name" value="CABNDNGRPT"/>
</dbReference>
<evidence type="ECO:0000313" key="5">
    <source>
        <dbReference type="Proteomes" id="UP000182306"/>
    </source>
</evidence>
<keyword evidence="4" id="KW-0378">Hydrolase</keyword>
<keyword evidence="4" id="KW-0614">Plasmid</keyword>
<dbReference type="PROSITE" id="PS00330">
    <property type="entry name" value="HEMOLYSIN_CALCIUM"/>
    <property type="match status" value="5"/>
</dbReference>
<dbReference type="InterPro" id="IPR018511">
    <property type="entry name" value="Hemolysin-typ_Ca-bd_CS"/>
</dbReference>
<dbReference type="GO" id="GO:0016020">
    <property type="term" value="C:membrane"/>
    <property type="evidence" value="ECO:0007669"/>
    <property type="project" value="InterPro"/>
</dbReference>
<dbReference type="CDD" id="cd11304">
    <property type="entry name" value="Cadherin_repeat"/>
    <property type="match status" value="1"/>
</dbReference>
<dbReference type="SMART" id="SM00112">
    <property type="entry name" value="CA"/>
    <property type="match status" value="2"/>
</dbReference>
<sequence>MKVGKVFDYISGVDPEDTVLTFKLIDDAGGTFKLIGGSGIQLAKPVDFEKSPTKTITFEISDGKFTVVKTFTINIADVNEAPTSLKLSNSKVAETATVDTEIGTFLAVDPEGDEVEYSLTDSAGGMFWIVDNKLYVNDTLNYETKQSYSITVMIADATGTLTKTFTIDVTDVIETITGNSSSQTLKGGIGADKIVAAGGNDTLFGYDSNDLLYGGTGNDTLYGGSGTDRLNGGTGADKLDGGAGTDSADYSGASAGLTVHLAKTSVNTGDAKGDVYISVEGVTGSGFADKLYGNTAANLLTSGSGNDVISGDAGNDTLYGGLGADSLTGGAGADVFVFKSPGETTTAAGGRDSIFDFSTAGGDRINLSTIDANAAVSGNQAFTFLGTAVFTGKAGELRYSRQASDTYIYGDINGDKKMDFTIHLDDALSLSKSHFLL</sequence>
<dbReference type="KEGG" id="same:SAMCFNEI73_pC1666"/>
<dbReference type="GO" id="GO:0004035">
    <property type="term" value="F:alkaline phosphatase activity"/>
    <property type="evidence" value="ECO:0007669"/>
    <property type="project" value="UniProtKB-EC"/>
</dbReference>
<dbReference type="SUPFAM" id="SSF51120">
    <property type="entry name" value="beta-Roll"/>
    <property type="match status" value="2"/>
</dbReference>
<evidence type="ECO:0000256" key="1">
    <source>
        <dbReference type="ARBA" id="ARBA00004613"/>
    </source>
</evidence>
<evidence type="ECO:0000259" key="3">
    <source>
        <dbReference type="PROSITE" id="PS50268"/>
    </source>
</evidence>
<keyword evidence="2" id="KW-0964">Secreted</keyword>
<feature type="domain" description="Cadherin" evidence="3">
    <location>
        <begin position="10"/>
        <end position="84"/>
    </location>
</feature>
<dbReference type="EC" id="3.1.3.1" evidence="4"/>
<dbReference type="InterPro" id="IPR001343">
    <property type="entry name" value="Hemolysn_Ca-bd"/>
</dbReference>
<evidence type="ECO:0000313" key="4">
    <source>
        <dbReference type="EMBL" id="APG95370.1"/>
    </source>
</evidence>
<feature type="domain" description="Cadherin" evidence="3">
    <location>
        <begin position="84"/>
        <end position="185"/>
    </location>
</feature>
<protein>
    <submittedName>
        <fullName evidence="4">Alkaline phosphatase</fullName>
        <ecNumber evidence="4">3.1.3.1</ecNumber>
    </submittedName>
</protein>
<dbReference type="Pfam" id="PF00353">
    <property type="entry name" value="HemolysinCabind"/>
    <property type="match status" value="3"/>
</dbReference>
<keyword evidence="5" id="KW-1185">Reference proteome</keyword>